<comment type="similarity">
    <text evidence="3">Belongs to the wax synthase family.</text>
</comment>
<dbReference type="InterPro" id="IPR032805">
    <property type="entry name" value="Wax_synthase_dom"/>
</dbReference>
<evidence type="ECO:0000256" key="1">
    <source>
        <dbReference type="ARBA" id="ARBA00004141"/>
    </source>
</evidence>
<evidence type="ECO:0000256" key="8">
    <source>
        <dbReference type="SAM" id="MobiDB-lite"/>
    </source>
</evidence>
<keyword evidence="5 9" id="KW-0812">Transmembrane</keyword>
<feature type="compositionally biased region" description="Polar residues" evidence="8">
    <location>
        <begin position="100"/>
        <end position="109"/>
    </location>
</feature>
<comment type="pathway">
    <text evidence="2">Secondary metabolite biosynthesis.</text>
</comment>
<evidence type="ECO:0000256" key="7">
    <source>
        <dbReference type="ARBA" id="ARBA00023136"/>
    </source>
</evidence>
<dbReference type="EMBL" id="JAAQHG020000006">
    <property type="protein sequence ID" value="KAL1588918.1"/>
    <property type="molecule type" value="Genomic_DNA"/>
</dbReference>
<dbReference type="GeneID" id="96004025"/>
<feature type="compositionally biased region" description="Polar residues" evidence="8">
    <location>
        <begin position="121"/>
        <end position="130"/>
    </location>
</feature>
<evidence type="ECO:0000256" key="4">
    <source>
        <dbReference type="ARBA" id="ARBA00022679"/>
    </source>
</evidence>
<dbReference type="GO" id="GO:0006629">
    <property type="term" value="P:lipid metabolic process"/>
    <property type="evidence" value="ECO:0007669"/>
    <property type="project" value="InterPro"/>
</dbReference>
<keyword evidence="12" id="KW-1185">Reference proteome</keyword>
<evidence type="ECO:0000256" key="9">
    <source>
        <dbReference type="SAM" id="Phobius"/>
    </source>
</evidence>
<feature type="transmembrane region" description="Helical" evidence="9">
    <location>
        <begin position="20"/>
        <end position="37"/>
    </location>
</feature>
<dbReference type="RefSeq" id="XP_069232023.1">
    <property type="nucleotide sequence ID" value="XM_069371187.1"/>
</dbReference>
<dbReference type="GO" id="GO:0008374">
    <property type="term" value="F:O-acyltransferase activity"/>
    <property type="evidence" value="ECO:0007669"/>
    <property type="project" value="InterPro"/>
</dbReference>
<dbReference type="GO" id="GO:0016020">
    <property type="term" value="C:membrane"/>
    <property type="evidence" value="ECO:0007669"/>
    <property type="project" value="UniProtKB-SubCell"/>
</dbReference>
<feature type="domain" description="Wax synthase" evidence="10">
    <location>
        <begin position="264"/>
        <end position="332"/>
    </location>
</feature>
<comment type="caution">
    <text evidence="11">The sequence shown here is derived from an EMBL/GenBank/DDBJ whole genome shotgun (WGS) entry which is preliminary data.</text>
</comment>
<keyword evidence="7 9" id="KW-0472">Membrane</keyword>
<proteinExistence type="inferred from homology"/>
<comment type="subcellular location">
    <subcellularLocation>
        <location evidence="1">Membrane</location>
        <topology evidence="1">Multi-pass membrane protein</topology>
    </subcellularLocation>
</comment>
<dbReference type="PANTHER" id="PTHR31595:SF57">
    <property type="entry name" value="OS04G0481900 PROTEIN"/>
    <property type="match status" value="1"/>
</dbReference>
<evidence type="ECO:0000256" key="6">
    <source>
        <dbReference type="ARBA" id="ARBA00022989"/>
    </source>
</evidence>
<name>A0AB34KZR9_9PEZI</name>
<evidence type="ECO:0000313" key="11">
    <source>
        <dbReference type="EMBL" id="KAL1588918.1"/>
    </source>
</evidence>
<feature type="region of interest" description="Disordered" evidence="8">
    <location>
        <begin position="100"/>
        <end position="130"/>
    </location>
</feature>
<evidence type="ECO:0000256" key="3">
    <source>
        <dbReference type="ARBA" id="ARBA00007282"/>
    </source>
</evidence>
<keyword evidence="4" id="KW-0808">Transferase</keyword>
<organism evidence="11 12">
    <name type="scientific">Cladosporium halotolerans</name>
    <dbReference type="NCBI Taxonomy" id="1052096"/>
    <lineage>
        <taxon>Eukaryota</taxon>
        <taxon>Fungi</taxon>
        <taxon>Dikarya</taxon>
        <taxon>Ascomycota</taxon>
        <taxon>Pezizomycotina</taxon>
        <taxon>Dothideomycetes</taxon>
        <taxon>Dothideomycetidae</taxon>
        <taxon>Cladosporiales</taxon>
        <taxon>Cladosporiaceae</taxon>
        <taxon>Cladosporium</taxon>
    </lineage>
</organism>
<feature type="transmembrane region" description="Helical" evidence="9">
    <location>
        <begin position="44"/>
        <end position="64"/>
    </location>
</feature>
<dbReference type="PANTHER" id="PTHR31595">
    <property type="entry name" value="LONG-CHAIN-ALCOHOL O-FATTY-ACYLTRANSFERASE 3-RELATED"/>
    <property type="match status" value="1"/>
</dbReference>
<evidence type="ECO:0000256" key="2">
    <source>
        <dbReference type="ARBA" id="ARBA00005179"/>
    </source>
</evidence>
<dbReference type="InterPro" id="IPR044851">
    <property type="entry name" value="Wax_synthase"/>
</dbReference>
<evidence type="ECO:0000256" key="5">
    <source>
        <dbReference type="ARBA" id="ARBA00022692"/>
    </source>
</evidence>
<dbReference type="AlphaFoldDB" id="A0AB34KZR9"/>
<dbReference type="Proteomes" id="UP000803884">
    <property type="component" value="Unassembled WGS sequence"/>
</dbReference>
<evidence type="ECO:0000313" key="12">
    <source>
        <dbReference type="Proteomes" id="UP000803884"/>
    </source>
</evidence>
<gene>
    <name evidence="11" type="ORF">WHR41_02581</name>
</gene>
<evidence type="ECO:0000259" key="10">
    <source>
        <dbReference type="Pfam" id="PF13813"/>
    </source>
</evidence>
<sequence>MKIDLTYDYLVRHIVPGPQSLSWFVPIILLPIALLIPRSVLSRWQNIAIFVPVIVGSTIHAWIAMGSIDVPTMDILLWALFLLVFKDPWTEFAQLKPNAQASNTTVQHTKQQHDPKPTPGPTNNNSYTSTPYPPTLRARLPWTLNLLTSLTLSNWHISHPSHDKHQPRPPASPTRTAFLSHTLFHALLAYATLDLTSALTTTDPYFTSPSAPLTSPHPFHHLPLPSPILRPTLIALQSHALISSLLPLPSLALLPTPLSPHAQPPYFGPASALLSRGLAGFWGAYWHQTMRWVVSGPGVALAEAAGWERGSWRRRAVVVASAFACSGVVHAGVVPPEPEPVGGGRGVWGLRGCVVGFFGVQGVGVLVEDAVRGMGWGLRGWKRGVVSLGWLAGWFCVTLPLLGEVGRGLGWWRGWLVPVSFWRGLRGEGWVAWGFLRERWD</sequence>
<keyword evidence="6 9" id="KW-1133">Transmembrane helix</keyword>
<dbReference type="Pfam" id="PF13813">
    <property type="entry name" value="MBOAT_2"/>
    <property type="match status" value="1"/>
</dbReference>
<reference evidence="11 12" key="1">
    <citation type="journal article" date="2020" name="Microbiol. Resour. Announc.">
        <title>Draft Genome Sequence of a Cladosporium Species Isolated from the Mesophotic Ascidian Didemnum maculosum.</title>
        <authorList>
            <person name="Gioti A."/>
            <person name="Siaperas R."/>
            <person name="Nikolaivits E."/>
            <person name="Le Goff G."/>
            <person name="Ouazzani J."/>
            <person name="Kotoulas G."/>
            <person name="Topakas E."/>
        </authorList>
    </citation>
    <scope>NUCLEOTIDE SEQUENCE [LARGE SCALE GENOMIC DNA]</scope>
    <source>
        <strain evidence="11 12">TM138-S3</strain>
    </source>
</reference>
<accession>A0AB34KZR9</accession>
<protein>
    <recommendedName>
        <fullName evidence="10">Wax synthase domain-containing protein</fullName>
    </recommendedName>
</protein>